<feature type="compositionally biased region" description="Pro residues" evidence="1">
    <location>
        <begin position="121"/>
        <end position="131"/>
    </location>
</feature>
<evidence type="ECO:0000313" key="3">
    <source>
        <dbReference type="Proteomes" id="UP000288805"/>
    </source>
</evidence>
<feature type="region of interest" description="Disordered" evidence="1">
    <location>
        <begin position="103"/>
        <end position="133"/>
    </location>
</feature>
<proteinExistence type="predicted"/>
<sequence>MTTLHRSNPSLWRRAEGCIPPEDPSIRTSSLHVGASEGLQSLYSHSLDSTLPLFSLQLRVHRDQYEFEYGQTDLIFVLNLDLSSWIKVEGRLEALASLKQEISSQQSRSPVVQDETLHDSLPPPSPLPVPTVPQASPYMLHGHYEIAPPTVV</sequence>
<gene>
    <name evidence="2" type="ORF">CK203_057875</name>
</gene>
<evidence type="ECO:0000256" key="1">
    <source>
        <dbReference type="SAM" id="MobiDB-lite"/>
    </source>
</evidence>
<reference evidence="2 3" key="1">
    <citation type="journal article" date="2018" name="PLoS Genet.">
        <title>Population sequencing reveals clonal diversity and ancestral inbreeding in the grapevine cultivar Chardonnay.</title>
        <authorList>
            <person name="Roach M.J."/>
            <person name="Johnson D.L."/>
            <person name="Bohlmann J."/>
            <person name="van Vuuren H.J."/>
            <person name="Jones S.J."/>
            <person name="Pretorius I.S."/>
            <person name="Schmidt S.A."/>
            <person name="Borneman A.R."/>
        </authorList>
    </citation>
    <scope>NUCLEOTIDE SEQUENCE [LARGE SCALE GENOMIC DNA]</scope>
    <source>
        <strain evidence="3">cv. Chardonnay</strain>
        <tissue evidence="2">Leaf</tissue>
    </source>
</reference>
<organism evidence="2 3">
    <name type="scientific">Vitis vinifera</name>
    <name type="common">Grape</name>
    <dbReference type="NCBI Taxonomy" id="29760"/>
    <lineage>
        <taxon>Eukaryota</taxon>
        <taxon>Viridiplantae</taxon>
        <taxon>Streptophyta</taxon>
        <taxon>Embryophyta</taxon>
        <taxon>Tracheophyta</taxon>
        <taxon>Spermatophyta</taxon>
        <taxon>Magnoliopsida</taxon>
        <taxon>eudicotyledons</taxon>
        <taxon>Gunneridae</taxon>
        <taxon>Pentapetalae</taxon>
        <taxon>rosids</taxon>
        <taxon>Vitales</taxon>
        <taxon>Vitaceae</taxon>
        <taxon>Viteae</taxon>
        <taxon>Vitis</taxon>
    </lineage>
</organism>
<evidence type="ECO:0000313" key="2">
    <source>
        <dbReference type="EMBL" id="RVW75102.1"/>
    </source>
</evidence>
<dbReference type="AlphaFoldDB" id="A0A438GSD7"/>
<dbReference type="Proteomes" id="UP000288805">
    <property type="component" value="Unassembled WGS sequence"/>
</dbReference>
<accession>A0A438GSD7</accession>
<comment type="caution">
    <text evidence="2">The sequence shown here is derived from an EMBL/GenBank/DDBJ whole genome shotgun (WGS) entry which is preliminary data.</text>
</comment>
<dbReference type="EMBL" id="QGNW01000357">
    <property type="protein sequence ID" value="RVW75102.1"/>
    <property type="molecule type" value="Genomic_DNA"/>
</dbReference>
<protein>
    <submittedName>
        <fullName evidence="2">Uncharacterized protein</fullName>
    </submittedName>
</protein>
<name>A0A438GSD7_VITVI</name>